<evidence type="ECO:0000256" key="2">
    <source>
        <dbReference type="ARBA" id="ARBA00023015"/>
    </source>
</evidence>
<evidence type="ECO:0000256" key="1">
    <source>
        <dbReference type="ARBA" id="ARBA00010641"/>
    </source>
</evidence>
<comment type="caution">
    <text evidence="6">The sequence shown here is derived from an EMBL/GenBank/DDBJ whole genome shotgun (WGS) entry which is preliminary data.</text>
</comment>
<keyword evidence="7" id="KW-1185">Reference proteome</keyword>
<dbReference type="PANTHER" id="PTHR30173">
    <property type="entry name" value="SIGMA 19 FACTOR"/>
    <property type="match status" value="1"/>
</dbReference>
<name>A0ABW4L700_9MICO</name>
<dbReference type="PANTHER" id="PTHR30173:SF36">
    <property type="entry name" value="ECF RNA POLYMERASE SIGMA FACTOR SIGJ"/>
    <property type="match status" value="1"/>
</dbReference>
<dbReference type="SUPFAM" id="SSF54427">
    <property type="entry name" value="NTF2-like"/>
    <property type="match status" value="1"/>
</dbReference>
<dbReference type="Pfam" id="PF08281">
    <property type="entry name" value="Sigma70_r4_2"/>
    <property type="match status" value="1"/>
</dbReference>
<feature type="domain" description="RNA polymerase sigma factor 70 region 4 type 2" evidence="5">
    <location>
        <begin position="24"/>
        <end position="75"/>
    </location>
</feature>
<organism evidence="6 7">
    <name type="scientific">Georgenia deserti</name>
    <dbReference type="NCBI Taxonomy" id="2093781"/>
    <lineage>
        <taxon>Bacteria</taxon>
        <taxon>Bacillati</taxon>
        <taxon>Actinomycetota</taxon>
        <taxon>Actinomycetes</taxon>
        <taxon>Micrococcales</taxon>
        <taxon>Bogoriellaceae</taxon>
        <taxon>Georgenia</taxon>
    </lineage>
</organism>
<dbReference type="EMBL" id="JBHUEE010000006">
    <property type="protein sequence ID" value="MFD1718687.1"/>
    <property type="molecule type" value="Genomic_DNA"/>
</dbReference>
<dbReference type="Gene3D" id="3.10.450.50">
    <property type="match status" value="1"/>
</dbReference>
<evidence type="ECO:0000256" key="3">
    <source>
        <dbReference type="ARBA" id="ARBA00023082"/>
    </source>
</evidence>
<dbReference type="InterPro" id="IPR052704">
    <property type="entry name" value="ECF_Sigma-70_Domain"/>
</dbReference>
<dbReference type="SUPFAM" id="SSF88659">
    <property type="entry name" value="Sigma3 and sigma4 domains of RNA polymerase sigma factors"/>
    <property type="match status" value="1"/>
</dbReference>
<keyword evidence="2" id="KW-0805">Transcription regulation</keyword>
<evidence type="ECO:0000313" key="6">
    <source>
        <dbReference type="EMBL" id="MFD1718687.1"/>
    </source>
</evidence>
<gene>
    <name evidence="6" type="ORF">ACFSE6_12635</name>
</gene>
<sequence length="247" mass="26439">MTWVQPYPDDPQAREERRETIELAFVTALQAIPARQAAALVLVDVFGYSTAEAAQLLGEGVTVVKGLLQRARRAMPVTRASRPPDEPGVAELVARFAEAFEADDVDTLLTLLTDEAWLAMPPAPHLYIGHGDIAEFLRASAGGRGGKLVLEPTVANRQPAFGCYFRNEAGTSPSGVVVLDVHDGGIGGITRFIDPELVGRFGPRSRTGSAELGHAFLSEMWCGATSPRNSSTDFLHPTGEMLDGVLS</sequence>
<dbReference type="InterPro" id="IPR036388">
    <property type="entry name" value="WH-like_DNA-bd_sf"/>
</dbReference>
<dbReference type="Gene3D" id="1.10.10.10">
    <property type="entry name" value="Winged helix-like DNA-binding domain superfamily/Winged helix DNA-binding domain"/>
    <property type="match status" value="1"/>
</dbReference>
<dbReference type="RefSeq" id="WP_388007464.1">
    <property type="nucleotide sequence ID" value="NZ_JBHUEE010000006.1"/>
</dbReference>
<reference evidence="7" key="1">
    <citation type="journal article" date="2019" name="Int. J. Syst. Evol. Microbiol.">
        <title>The Global Catalogue of Microorganisms (GCM) 10K type strain sequencing project: providing services to taxonomists for standard genome sequencing and annotation.</title>
        <authorList>
            <consortium name="The Broad Institute Genomics Platform"/>
            <consortium name="The Broad Institute Genome Sequencing Center for Infectious Disease"/>
            <person name="Wu L."/>
            <person name="Ma J."/>
        </authorList>
    </citation>
    <scope>NUCLEOTIDE SEQUENCE [LARGE SCALE GENOMIC DNA]</scope>
    <source>
        <strain evidence="7">JCM 17130</strain>
    </source>
</reference>
<dbReference type="InterPro" id="IPR032710">
    <property type="entry name" value="NTF2-like_dom_sf"/>
</dbReference>
<keyword evidence="3" id="KW-0731">Sigma factor</keyword>
<accession>A0ABW4L700</accession>
<evidence type="ECO:0000313" key="7">
    <source>
        <dbReference type="Proteomes" id="UP001597277"/>
    </source>
</evidence>
<dbReference type="InterPro" id="IPR013249">
    <property type="entry name" value="RNA_pol_sigma70_r4_t2"/>
</dbReference>
<dbReference type="Proteomes" id="UP001597277">
    <property type="component" value="Unassembled WGS sequence"/>
</dbReference>
<dbReference type="InterPro" id="IPR013324">
    <property type="entry name" value="RNA_pol_sigma_r3/r4-like"/>
</dbReference>
<keyword evidence="4" id="KW-0804">Transcription</keyword>
<proteinExistence type="inferred from homology"/>
<evidence type="ECO:0000256" key="4">
    <source>
        <dbReference type="ARBA" id="ARBA00023163"/>
    </source>
</evidence>
<evidence type="ECO:0000259" key="5">
    <source>
        <dbReference type="Pfam" id="PF08281"/>
    </source>
</evidence>
<protein>
    <submittedName>
        <fullName evidence="6">Sigma factor-like helix-turn-helix DNA-binding protein</fullName>
    </submittedName>
</protein>
<comment type="similarity">
    <text evidence="1">Belongs to the sigma-70 factor family. ECF subfamily.</text>
</comment>